<sequence>MRIYKGIVFFIVLFSMLVGGITYHAHADEVKTKEMYVLENPTWLFNAGMSKGVTQDKQDLGIVLPANTKLEIRQTNPNFKGDLVLELLNTDAKKESEASFNSEWKSVSSEYTAVPFVRTTFTSEAPVIEYKVTDTMTELPTYSKDTNEDTYFQKWDASDAAFGLITTDYVQILIPKEDKAYLKKMDKFSSIDGLVKYYDSVFEKYNELAGLSFHPARATDKNIPNKYFMKADAASTPTAYYGPYYSGAKGSSAKTYMDADFIALHEIAHGYEGNFKEASLNVNEAWNELYCIGFLKNTVGNGLESDGWLLSFGGKELIERNVENNWHVNPQPINSWLIYYKTIFLATVQEKTGDQAFIHFNQEYRKMVYDGLEMKDKQKLLDLISKYYGETSKFDITPAIKSVQGSISDKQAEDNRYHNYTPVASLNEVVPSKDVAGLQKQLGLVFPFSLVDTDQLATVSSLSGEARLKLDINDFSQIEGEDITIMNGSKVVRKVKVTSPDMVIDNLPNGIYTMYLPLGKSMKYAVSEHYLRIKESVNNVTIKYTEKQASPLANQDIHFLGLGDNNYALASVDISRNEIEISTSAKDPHSYFGSDIYSKIEVLDENGNVTYTKIMTGANTSLGSVTTHIEPGYKLRIYHIEPNRLLVDGVSMKQTTSIFNVTKTGLVNEDGTTKDTLISKIEKAALEIQSNPLMMAQSNVERKNDLGLAILALAEPERSTLLSKYADIANASLPEKMVTDITTLNTVTQKTGKIAVNILPKEASQKVTFVSSDPSVLKINSAGEWETVGAGNANIIITSNMDETLQTIIPVVVEVSNDALTVKPYRVGESDITGTFGSNIWKVRLWINDKVVAQATTNADGSYQFANASSFVKLATDKVEVVGVDKAYVEKNRIQVPVEKAADYDAHLTASTFNDTMTQLSGTYGKDIFKVRLWVNDKVVTQATTKADGTYEFPNASSFILKKTDKVEVVAVDSQYNEITRIEVTLDGNWDPKNKLTAEDYFIQGSYLSGTYESDIYKVRLWVNGAVVAQASTENGSYKFKNISSFIYDGDAVEVVAVDKQYKEINRIQVKVATDINRLIIGANYSLGNKALIGTYGSDIKAIKLFVNGKFVQDVTLDTAKLTYEVDKADTIILKKTDSVCVKGYDSSGQEITQFIHGVK</sequence>
<comment type="caution">
    <text evidence="2">The sequence shown here is derived from an EMBL/GenBank/DDBJ whole genome shotgun (WGS) entry which is preliminary data.</text>
</comment>
<name>A0A7X0Y1L8_9LIST</name>
<dbReference type="Pfam" id="PF20622">
    <property type="entry name" value="Big_15"/>
    <property type="match status" value="4"/>
</dbReference>
<evidence type="ECO:0000259" key="1">
    <source>
        <dbReference type="PROSITE" id="PS51723"/>
    </source>
</evidence>
<dbReference type="Gene3D" id="3.40.390.80">
    <property type="entry name" value="Peptidase M60, enhancin-like domain 2"/>
    <property type="match status" value="1"/>
</dbReference>
<dbReference type="InterPro" id="IPR008964">
    <property type="entry name" value="Invasin/intimin_cell_adhesion"/>
</dbReference>
<evidence type="ECO:0000313" key="3">
    <source>
        <dbReference type="Proteomes" id="UP000535908"/>
    </source>
</evidence>
<feature type="domain" description="Peptidase M60" evidence="1">
    <location>
        <begin position="55"/>
        <end position="353"/>
    </location>
</feature>
<dbReference type="PROSITE" id="PS51723">
    <property type="entry name" value="PEPTIDASE_M60"/>
    <property type="match status" value="1"/>
</dbReference>
<dbReference type="AlphaFoldDB" id="A0A7X0Y1L8"/>
<dbReference type="InterPro" id="IPR046746">
    <property type="entry name" value="Big_15"/>
</dbReference>
<proteinExistence type="predicted"/>
<evidence type="ECO:0000313" key="2">
    <source>
        <dbReference type="EMBL" id="MBC1935341.1"/>
    </source>
</evidence>
<dbReference type="SUPFAM" id="SSF49373">
    <property type="entry name" value="Invasin/intimin cell-adhesion fragments"/>
    <property type="match status" value="1"/>
</dbReference>
<reference evidence="2 3" key="1">
    <citation type="submission" date="2020-03" db="EMBL/GenBank/DDBJ databases">
        <title>Soil Listeria distribution.</title>
        <authorList>
            <person name="Liao J."/>
            <person name="Wiedmann M."/>
        </authorList>
    </citation>
    <scope>NUCLEOTIDE SEQUENCE [LARGE SCALE GENOMIC DNA]</scope>
    <source>
        <strain evidence="2 3">FSL L7-0741</strain>
    </source>
</reference>
<dbReference type="Proteomes" id="UP000535908">
    <property type="component" value="Unassembled WGS sequence"/>
</dbReference>
<protein>
    <recommendedName>
        <fullName evidence="1">Peptidase M60 domain-containing protein</fullName>
    </recommendedName>
</protein>
<dbReference type="Pfam" id="PF03272">
    <property type="entry name" value="Mucin_bdg"/>
    <property type="match status" value="1"/>
</dbReference>
<dbReference type="RefSeq" id="WP_185525476.1">
    <property type="nucleotide sequence ID" value="NZ_JAARWN010000001.1"/>
</dbReference>
<dbReference type="SMART" id="SM01276">
    <property type="entry name" value="M60-like"/>
    <property type="match status" value="1"/>
</dbReference>
<dbReference type="InterPro" id="IPR004954">
    <property type="entry name" value="Mucin-bd"/>
</dbReference>
<dbReference type="InterPro" id="IPR031161">
    <property type="entry name" value="Peptidase_M60_dom"/>
</dbReference>
<gene>
    <name evidence="2" type="ORF">HCA69_03120</name>
</gene>
<organism evidence="2 3">
    <name type="scientific">Listeria grandensis</name>
    <dbReference type="NCBI Taxonomy" id="1494963"/>
    <lineage>
        <taxon>Bacteria</taxon>
        <taxon>Bacillati</taxon>
        <taxon>Bacillota</taxon>
        <taxon>Bacilli</taxon>
        <taxon>Bacillales</taxon>
        <taxon>Listeriaceae</taxon>
        <taxon>Listeria</taxon>
    </lineage>
</organism>
<dbReference type="Gene3D" id="2.60.40.1080">
    <property type="match status" value="1"/>
</dbReference>
<dbReference type="EMBL" id="JAARWN010000001">
    <property type="protein sequence ID" value="MBC1935341.1"/>
    <property type="molecule type" value="Genomic_DNA"/>
</dbReference>
<accession>A0A7X0Y1L8</accession>